<dbReference type="Proteomes" id="UP000724584">
    <property type="component" value="Unassembled WGS sequence"/>
</dbReference>
<keyword evidence="2" id="KW-1185">Reference proteome</keyword>
<sequence length="301" mass="31673">MPPVRGVIHGGMVLDDSILERMTGAQWRAALGPKVQATRNVLELFPGEDALDFLVLLSSAVGVLGSASQANYAAGGSFQDAVARRRAAAGLPGVAIDLGMVDGVGYVADSDKSVAERLVNAGHKPLSEVDMLRLIDYAVRRPVRGGGEGGGVKTAQVVVGLAGSVLKTGNKSGGPGWARERRFAALRDEDGDDARDSAAGRKGGSGLGGLRERLAAARGLDEAAGLVEGAIIGKLADMFVIPEQDIDATRPLVKHGVDSPAREWAIRSAVPYVGEHMICTERFMRPTVRVIVLDEFIPYWV</sequence>
<dbReference type="EMBL" id="JAGIZQ010000003">
    <property type="protein sequence ID" value="KAH6637272.1"/>
    <property type="molecule type" value="Genomic_DNA"/>
</dbReference>
<comment type="caution">
    <text evidence="1">The sequence shown here is derived from an EMBL/GenBank/DDBJ whole genome shotgun (WGS) entry which is preliminary data.</text>
</comment>
<accession>A0ACB7PEE5</accession>
<organism evidence="1 2">
    <name type="scientific">Chaetomium tenue</name>
    <dbReference type="NCBI Taxonomy" id="1854479"/>
    <lineage>
        <taxon>Eukaryota</taxon>
        <taxon>Fungi</taxon>
        <taxon>Dikarya</taxon>
        <taxon>Ascomycota</taxon>
        <taxon>Pezizomycotina</taxon>
        <taxon>Sordariomycetes</taxon>
        <taxon>Sordariomycetidae</taxon>
        <taxon>Sordariales</taxon>
        <taxon>Chaetomiaceae</taxon>
        <taxon>Chaetomium</taxon>
    </lineage>
</organism>
<gene>
    <name evidence="1" type="ORF">F5144DRAFT_629191</name>
</gene>
<name>A0ACB7PEE5_9PEZI</name>
<proteinExistence type="predicted"/>
<evidence type="ECO:0000313" key="2">
    <source>
        <dbReference type="Proteomes" id="UP000724584"/>
    </source>
</evidence>
<evidence type="ECO:0000313" key="1">
    <source>
        <dbReference type="EMBL" id="KAH6637272.1"/>
    </source>
</evidence>
<reference evidence="1 2" key="1">
    <citation type="journal article" date="2021" name="Nat. Commun.">
        <title>Genetic determinants of endophytism in the Arabidopsis root mycobiome.</title>
        <authorList>
            <person name="Mesny F."/>
            <person name="Miyauchi S."/>
            <person name="Thiergart T."/>
            <person name="Pickel B."/>
            <person name="Atanasova L."/>
            <person name="Karlsson M."/>
            <person name="Huettel B."/>
            <person name="Barry K.W."/>
            <person name="Haridas S."/>
            <person name="Chen C."/>
            <person name="Bauer D."/>
            <person name="Andreopoulos W."/>
            <person name="Pangilinan J."/>
            <person name="LaButti K."/>
            <person name="Riley R."/>
            <person name="Lipzen A."/>
            <person name="Clum A."/>
            <person name="Drula E."/>
            <person name="Henrissat B."/>
            <person name="Kohler A."/>
            <person name="Grigoriev I.V."/>
            <person name="Martin F.M."/>
            <person name="Hacquard S."/>
        </authorList>
    </citation>
    <scope>NUCLEOTIDE SEQUENCE [LARGE SCALE GENOMIC DNA]</scope>
    <source>
        <strain evidence="1 2">MPI-SDFR-AT-0079</strain>
    </source>
</reference>
<protein>
    <submittedName>
        <fullName evidence="1">KR domain-containing protein</fullName>
    </submittedName>
</protein>